<feature type="chain" id="PRO_5043586799" evidence="1">
    <location>
        <begin position="21"/>
        <end position="88"/>
    </location>
</feature>
<proteinExistence type="predicted"/>
<evidence type="ECO:0000313" key="2">
    <source>
        <dbReference type="EMBL" id="KAK7695986.1"/>
    </source>
</evidence>
<reference evidence="2 3" key="1">
    <citation type="submission" date="2022-09" db="EMBL/GenBank/DDBJ databases">
        <authorList>
            <person name="Palmer J.M."/>
        </authorList>
    </citation>
    <scope>NUCLEOTIDE SEQUENCE [LARGE SCALE GENOMIC DNA]</scope>
    <source>
        <strain evidence="2 3">DSM 7382</strain>
    </source>
</reference>
<evidence type="ECO:0000256" key="1">
    <source>
        <dbReference type="SAM" id="SignalP"/>
    </source>
</evidence>
<accession>A0AAW0H087</accession>
<protein>
    <submittedName>
        <fullName evidence="2">Uncharacterized protein</fullName>
    </submittedName>
</protein>
<organism evidence="2 3">
    <name type="scientific">Cerrena zonata</name>
    <dbReference type="NCBI Taxonomy" id="2478898"/>
    <lineage>
        <taxon>Eukaryota</taxon>
        <taxon>Fungi</taxon>
        <taxon>Dikarya</taxon>
        <taxon>Basidiomycota</taxon>
        <taxon>Agaricomycotina</taxon>
        <taxon>Agaricomycetes</taxon>
        <taxon>Polyporales</taxon>
        <taxon>Cerrenaceae</taxon>
        <taxon>Cerrena</taxon>
    </lineage>
</organism>
<keyword evidence="3" id="KW-1185">Reference proteome</keyword>
<evidence type="ECO:0000313" key="3">
    <source>
        <dbReference type="Proteomes" id="UP001385951"/>
    </source>
</evidence>
<feature type="signal peptide" evidence="1">
    <location>
        <begin position="1"/>
        <end position="20"/>
    </location>
</feature>
<dbReference type="EMBL" id="JASBNA010000001">
    <property type="protein sequence ID" value="KAK7695986.1"/>
    <property type="molecule type" value="Genomic_DNA"/>
</dbReference>
<keyword evidence="1" id="KW-0732">Signal</keyword>
<name>A0AAW0H087_9APHY</name>
<dbReference type="AlphaFoldDB" id="A0AAW0H087"/>
<gene>
    <name evidence="2" type="ORF">QCA50_000626</name>
</gene>
<comment type="caution">
    <text evidence="2">The sequence shown here is derived from an EMBL/GenBank/DDBJ whole genome shotgun (WGS) entry which is preliminary data.</text>
</comment>
<sequence length="88" mass="9682">MLSILSQLFVYILTVRVAHAIVPPLTVQETPQITLSQNVKVPVVLGVMSQCPDAIVCEAVFDDVVARTLDKIDLSLTFIGKTGLWRNM</sequence>
<dbReference type="Proteomes" id="UP001385951">
    <property type="component" value="Unassembled WGS sequence"/>
</dbReference>